<keyword evidence="1" id="KW-0812">Transmembrane</keyword>
<protein>
    <submittedName>
        <fullName evidence="2">Uncharacterized protein</fullName>
    </submittedName>
</protein>
<sequence length="49" mass="5663">MALLSNYSVFLYFTYSSWFLALLLLHDMSVLMYASMLPKLENQLLSLLG</sequence>
<dbReference type="EMBL" id="GBRH01265416">
    <property type="protein sequence ID" value="JAD32479.1"/>
    <property type="molecule type" value="Transcribed_RNA"/>
</dbReference>
<organism evidence="2">
    <name type="scientific">Arundo donax</name>
    <name type="common">Giant reed</name>
    <name type="synonym">Donax arundinaceus</name>
    <dbReference type="NCBI Taxonomy" id="35708"/>
    <lineage>
        <taxon>Eukaryota</taxon>
        <taxon>Viridiplantae</taxon>
        <taxon>Streptophyta</taxon>
        <taxon>Embryophyta</taxon>
        <taxon>Tracheophyta</taxon>
        <taxon>Spermatophyta</taxon>
        <taxon>Magnoliopsida</taxon>
        <taxon>Liliopsida</taxon>
        <taxon>Poales</taxon>
        <taxon>Poaceae</taxon>
        <taxon>PACMAD clade</taxon>
        <taxon>Arundinoideae</taxon>
        <taxon>Arundineae</taxon>
        <taxon>Arundo</taxon>
    </lineage>
</organism>
<proteinExistence type="predicted"/>
<name>A0A0A8YZB0_ARUDO</name>
<evidence type="ECO:0000313" key="2">
    <source>
        <dbReference type="EMBL" id="JAD32479.1"/>
    </source>
</evidence>
<keyword evidence="1" id="KW-1133">Transmembrane helix</keyword>
<accession>A0A0A8YZB0</accession>
<feature type="transmembrane region" description="Helical" evidence="1">
    <location>
        <begin position="12"/>
        <end position="34"/>
    </location>
</feature>
<dbReference type="AlphaFoldDB" id="A0A0A8YZB0"/>
<reference evidence="2" key="1">
    <citation type="submission" date="2014-09" db="EMBL/GenBank/DDBJ databases">
        <authorList>
            <person name="Magalhaes I.L.F."/>
            <person name="Oliveira U."/>
            <person name="Santos F.R."/>
            <person name="Vidigal T.H.D.A."/>
            <person name="Brescovit A.D."/>
            <person name="Santos A.J."/>
        </authorList>
    </citation>
    <scope>NUCLEOTIDE SEQUENCE</scope>
    <source>
        <tissue evidence="2">Shoot tissue taken approximately 20 cm above the soil surface</tissue>
    </source>
</reference>
<evidence type="ECO:0000256" key="1">
    <source>
        <dbReference type="SAM" id="Phobius"/>
    </source>
</evidence>
<keyword evidence="1" id="KW-0472">Membrane</keyword>
<reference evidence="2" key="2">
    <citation type="journal article" date="2015" name="Data Brief">
        <title>Shoot transcriptome of the giant reed, Arundo donax.</title>
        <authorList>
            <person name="Barrero R.A."/>
            <person name="Guerrero F.D."/>
            <person name="Moolhuijzen P."/>
            <person name="Goolsby J.A."/>
            <person name="Tidwell J."/>
            <person name="Bellgard S.E."/>
            <person name="Bellgard M.I."/>
        </authorList>
    </citation>
    <scope>NUCLEOTIDE SEQUENCE</scope>
    <source>
        <tissue evidence="2">Shoot tissue taken approximately 20 cm above the soil surface</tissue>
    </source>
</reference>